<organism evidence="1 2">
    <name type="scientific">Trichinella murrelli</name>
    <dbReference type="NCBI Taxonomy" id="144512"/>
    <lineage>
        <taxon>Eukaryota</taxon>
        <taxon>Metazoa</taxon>
        <taxon>Ecdysozoa</taxon>
        <taxon>Nematoda</taxon>
        <taxon>Enoplea</taxon>
        <taxon>Dorylaimia</taxon>
        <taxon>Trichinellida</taxon>
        <taxon>Trichinellidae</taxon>
        <taxon>Trichinella</taxon>
    </lineage>
</organism>
<accession>A0A0V0TBC8</accession>
<protein>
    <submittedName>
        <fullName evidence="1">Uncharacterized protein</fullName>
    </submittedName>
</protein>
<dbReference type="AlphaFoldDB" id="A0A0V0TBC8"/>
<evidence type="ECO:0000313" key="2">
    <source>
        <dbReference type="Proteomes" id="UP000055048"/>
    </source>
</evidence>
<keyword evidence="2" id="KW-1185">Reference proteome</keyword>
<evidence type="ECO:0000313" key="1">
    <source>
        <dbReference type="EMBL" id="KRX35863.1"/>
    </source>
</evidence>
<gene>
    <name evidence="1" type="ORF">T05_10308</name>
</gene>
<comment type="caution">
    <text evidence="1">The sequence shown here is derived from an EMBL/GenBank/DDBJ whole genome shotgun (WGS) entry which is preliminary data.</text>
</comment>
<name>A0A0V0TBC8_9BILA</name>
<proteinExistence type="predicted"/>
<sequence length="125" mass="14585">MGFNFSLQQTLASTRDCFEVHDATGEYCNLRMAHRIFEMAFTTQSTVLTIRYKIWYAECKRSNRLGEKIIPEKWILQHSVCTPSARQEAWNLDDSDSRDLSIRTLFEKHQLAQSHLCSTYSIMQG</sequence>
<dbReference type="Proteomes" id="UP000055048">
    <property type="component" value="Unassembled WGS sequence"/>
</dbReference>
<dbReference type="EMBL" id="JYDJ01000404">
    <property type="protein sequence ID" value="KRX35863.1"/>
    <property type="molecule type" value="Genomic_DNA"/>
</dbReference>
<reference evidence="1 2" key="1">
    <citation type="submission" date="2015-01" db="EMBL/GenBank/DDBJ databases">
        <title>Evolution of Trichinella species and genotypes.</title>
        <authorList>
            <person name="Korhonen P.K."/>
            <person name="Edoardo P."/>
            <person name="Giuseppe L.R."/>
            <person name="Gasser R.B."/>
        </authorList>
    </citation>
    <scope>NUCLEOTIDE SEQUENCE [LARGE SCALE GENOMIC DNA]</scope>
    <source>
        <strain evidence="1">ISS417</strain>
    </source>
</reference>
<dbReference type="OrthoDB" id="10468393at2759"/>